<accession>A0AAE5SZ57</accession>
<dbReference type="Proteomes" id="UP001240157">
    <property type="component" value="Unassembled WGS sequence"/>
</dbReference>
<name>A0AAE5SZ57_STACR</name>
<dbReference type="InterPro" id="IPR016181">
    <property type="entry name" value="Acyl_CoA_acyltransferase"/>
</dbReference>
<protein>
    <submittedName>
        <fullName evidence="4 5">N-acetyltransferase</fullName>
    </submittedName>
</protein>
<dbReference type="EMBL" id="PZBZ01000052">
    <property type="protein sequence ID" value="PTG12375.1"/>
    <property type="molecule type" value="Genomic_DNA"/>
</dbReference>
<keyword evidence="2" id="KW-0012">Acyltransferase</keyword>
<evidence type="ECO:0000259" key="3">
    <source>
        <dbReference type="PROSITE" id="PS51186"/>
    </source>
</evidence>
<evidence type="ECO:0000313" key="4">
    <source>
        <dbReference type="EMBL" id="MDQ7175618.1"/>
    </source>
</evidence>
<evidence type="ECO:0000313" key="5">
    <source>
        <dbReference type="EMBL" id="PTG12375.1"/>
    </source>
</evidence>
<evidence type="ECO:0000256" key="1">
    <source>
        <dbReference type="ARBA" id="ARBA00022679"/>
    </source>
</evidence>
<reference evidence="5 6" key="1">
    <citation type="journal article" date="2016" name="Front. Microbiol.">
        <title>Comprehensive Phylogenetic Analysis of Bovine Non-aureus Staphylococci Species Based on Whole-Genome Sequencing.</title>
        <authorList>
            <person name="Naushad S."/>
            <person name="Barkema H.W."/>
            <person name="Luby C."/>
            <person name="Condas L.A."/>
            <person name="Nobrega D.B."/>
            <person name="Carson D.A."/>
            <person name="De Buck J."/>
        </authorList>
    </citation>
    <scope>NUCLEOTIDE SEQUENCE [LARGE SCALE GENOMIC DNA]</scope>
    <source>
        <strain evidence="5 6">SNUC 505</strain>
    </source>
</reference>
<comment type="caution">
    <text evidence="5">The sequence shown here is derived from an EMBL/GenBank/DDBJ whole genome shotgun (WGS) entry which is preliminary data.</text>
</comment>
<dbReference type="Gene3D" id="3.40.630.30">
    <property type="match status" value="1"/>
</dbReference>
<dbReference type="InterPro" id="IPR000182">
    <property type="entry name" value="GNAT_dom"/>
</dbReference>
<gene>
    <name evidence="5" type="ORF">BU653_09205</name>
    <name evidence="4" type="ORF">RCF65_06410</name>
</gene>
<feature type="domain" description="N-acetyltransferase" evidence="3">
    <location>
        <begin position="1"/>
        <end position="167"/>
    </location>
</feature>
<dbReference type="RefSeq" id="WP_105962971.1">
    <property type="nucleotide sequence ID" value="NZ_CP133242.1"/>
</dbReference>
<dbReference type="Pfam" id="PF13420">
    <property type="entry name" value="Acetyltransf_4"/>
    <property type="match status" value="1"/>
</dbReference>
<evidence type="ECO:0000256" key="2">
    <source>
        <dbReference type="ARBA" id="ARBA00023315"/>
    </source>
</evidence>
<sequence length="167" mass="19566">MIQVLNDSHAKAFYQLTYEAFQLHPIAFVHEINERSDYTEQNIAQLLHPDHHHIQVFFGAFENQDLVGFVQLNFSLYTSKSHKATIQGLYVTPKARGKNLAHQLMEYLIQYAKKHRIEQLILAVASNNIAAKIFCDRLGFEFLAIETNARKLDNKYIDEHWLIYYIK</sequence>
<organism evidence="5 6">
    <name type="scientific">Staphylococcus chromogenes</name>
    <name type="common">Staphylococcus hyicus subsp. chromogenes</name>
    <dbReference type="NCBI Taxonomy" id="46126"/>
    <lineage>
        <taxon>Bacteria</taxon>
        <taxon>Bacillati</taxon>
        <taxon>Bacillota</taxon>
        <taxon>Bacilli</taxon>
        <taxon>Bacillales</taxon>
        <taxon>Staphylococcaceae</taxon>
        <taxon>Staphylococcus</taxon>
    </lineage>
</organism>
<dbReference type="Proteomes" id="UP000242704">
    <property type="component" value="Unassembled WGS sequence"/>
</dbReference>
<evidence type="ECO:0000313" key="7">
    <source>
        <dbReference type="Proteomes" id="UP001240157"/>
    </source>
</evidence>
<dbReference type="PANTHER" id="PTHR43877">
    <property type="entry name" value="AMINOALKYLPHOSPHONATE N-ACETYLTRANSFERASE-RELATED-RELATED"/>
    <property type="match status" value="1"/>
</dbReference>
<dbReference type="PROSITE" id="PS51186">
    <property type="entry name" value="GNAT"/>
    <property type="match status" value="1"/>
</dbReference>
<proteinExistence type="predicted"/>
<dbReference type="CDD" id="cd04301">
    <property type="entry name" value="NAT_SF"/>
    <property type="match status" value="1"/>
</dbReference>
<reference evidence="4 7" key="3">
    <citation type="submission" date="2023-08" db="EMBL/GenBank/DDBJ databases">
        <title>Whole genome sequencing of Staphylococcus chromogenes NNSch 2386.</title>
        <authorList>
            <person name="Kropotov V.S."/>
            <person name="Boriskina E.V."/>
            <person name="Gordinskaya N.A."/>
            <person name="Shkurkina I.S."/>
            <person name="Kryazhev D.V."/>
            <person name="Alekseeva A.E."/>
            <person name="Makhova M.A."/>
        </authorList>
    </citation>
    <scope>NUCLEOTIDE SEQUENCE [LARGE SCALE GENOMIC DNA]</scope>
    <source>
        <strain evidence="4 7">NNSch 2386</strain>
    </source>
</reference>
<reference evidence="5" key="2">
    <citation type="submission" date="2018-03" db="EMBL/GenBank/DDBJ databases">
        <authorList>
            <person name="Naushad S."/>
        </authorList>
    </citation>
    <scope>NUCLEOTIDE SEQUENCE</scope>
    <source>
        <strain evidence="5">SNUC 505</strain>
    </source>
</reference>
<dbReference type="EMBL" id="JAVGJF010000032">
    <property type="protein sequence ID" value="MDQ7175618.1"/>
    <property type="molecule type" value="Genomic_DNA"/>
</dbReference>
<dbReference type="GO" id="GO:0016747">
    <property type="term" value="F:acyltransferase activity, transferring groups other than amino-acyl groups"/>
    <property type="evidence" value="ECO:0007669"/>
    <property type="project" value="InterPro"/>
</dbReference>
<keyword evidence="1" id="KW-0808">Transferase</keyword>
<dbReference type="InterPro" id="IPR050832">
    <property type="entry name" value="Bact_Acetyltransf"/>
</dbReference>
<dbReference type="AlphaFoldDB" id="A0AAE5SZ57"/>
<dbReference type="SUPFAM" id="SSF55729">
    <property type="entry name" value="Acyl-CoA N-acyltransferases (Nat)"/>
    <property type="match status" value="1"/>
</dbReference>
<evidence type="ECO:0000313" key="6">
    <source>
        <dbReference type="Proteomes" id="UP000242704"/>
    </source>
</evidence>